<dbReference type="Proteomes" id="UP000887565">
    <property type="component" value="Unplaced"/>
</dbReference>
<sequence length="86" mass="9733">MDRSKTSCDAQGVAKEAVFKENTAFFICKRFVYTKAVKPSPFIYLQADRTLFLYLLSTTEAAVDCHFVSPLVTVSRPVAYPNHHPF</sequence>
<keyword evidence="1" id="KW-1185">Reference proteome</keyword>
<protein>
    <submittedName>
        <fullName evidence="2">Uncharacterized protein</fullName>
    </submittedName>
</protein>
<organism evidence="1 2">
    <name type="scientific">Romanomermis culicivorax</name>
    <name type="common">Nematode worm</name>
    <dbReference type="NCBI Taxonomy" id="13658"/>
    <lineage>
        <taxon>Eukaryota</taxon>
        <taxon>Metazoa</taxon>
        <taxon>Ecdysozoa</taxon>
        <taxon>Nematoda</taxon>
        <taxon>Enoplea</taxon>
        <taxon>Dorylaimia</taxon>
        <taxon>Mermithida</taxon>
        <taxon>Mermithoidea</taxon>
        <taxon>Mermithidae</taxon>
        <taxon>Romanomermis</taxon>
    </lineage>
</organism>
<name>A0A915JHE5_ROMCU</name>
<evidence type="ECO:0000313" key="2">
    <source>
        <dbReference type="WBParaSite" id="nRc.2.0.1.t25540-RA"/>
    </source>
</evidence>
<reference evidence="2" key="1">
    <citation type="submission" date="2022-11" db="UniProtKB">
        <authorList>
            <consortium name="WormBaseParasite"/>
        </authorList>
    </citation>
    <scope>IDENTIFICATION</scope>
</reference>
<proteinExistence type="predicted"/>
<dbReference type="WBParaSite" id="nRc.2.0.1.t25540-RA">
    <property type="protein sequence ID" value="nRc.2.0.1.t25540-RA"/>
    <property type="gene ID" value="nRc.2.0.1.g25540"/>
</dbReference>
<dbReference type="AlphaFoldDB" id="A0A915JHE5"/>
<evidence type="ECO:0000313" key="1">
    <source>
        <dbReference type="Proteomes" id="UP000887565"/>
    </source>
</evidence>
<accession>A0A915JHE5</accession>